<dbReference type="InterPro" id="IPR011059">
    <property type="entry name" value="Metal-dep_hydrolase_composite"/>
</dbReference>
<comment type="similarity">
    <text evidence="1">Belongs to the metallo-dependent hydrolases superfamily. NagA family.</text>
</comment>
<organism evidence="4 6">
    <name type="scientific">Cryobacterium flavum</name>
    <dbReference type="NCBI Taxonomy" id="1424659"/>
    <lineage>
        <taxon>Bacteria</taxon>
        <taxon>Bacillati</taxon>
        <taxon>Actinomycetota</taxon>
        <taxon>Actinomycetes</taxon>
        <taxon>Micrococcales</taxon>
        <taxon>Microbacteriaceae</taxon>
        <taxon>Cryobacterium</taxon>
    </lineage>
</organism>
<evidence type="ECO:0000313" key="4">
    <source>
        <dbReference type="EMBL" id="SDN37230.1"/>
    </source>
</evidence>
<protein>
    <submittedName>
        <fullName evidence="4">N-acyl-D-amino-acid deacylase</fullName>
    </submittedName>
    <submittedName>
        <fullName evidence="5">N-acyl-D-aspartate/D-glutamate deacylase</fullName>
    </submittedName>
</protein>
<evidence type="ECO:0000256" key="1">
    <source>
        <dbReference type="ARBA" id="ARBA00010716"/>
    </source>
</evidence>
<name>A0A4R8V3F0_9MICO</name>
<dbReference type="GO" id="GO:0008448">
    <property type="term" value="F:N-acetylglucosamine-6-phosphate deacetylase activity"/>
    <property type="evidence" value="ECO:0007669"/>
    <property type="project" value="TreeGrafter"/>
</dbReference>
<keyword evidence="2" id="KW-0378">Hydrolase</keyword>
<sequence length="525" mass="56510">MTRLVLRNGTIVDGSATEPYRGDLAMRGDRIEAVGEVPAEPGDIDVDCTGRLLLPGFVDAHSHGDGKVFDPAVQLALLRQGVTTIIGGQDGISYAPGDGAYASEYFAAINGEHPTYRGPRVAHLLATYDHTTRLNVAYLVPAGTVRHEVMARSTEPATPEQLGRMRDLVTEGLRDGAIGLSSGLDYVPGIYSDTAELAALCEPVAAVGAVYVTHMRGGYEANSAAGVDEIAAISRHSGVRTHISHFHAEADTLLPLLDRLRGAGIDTTFDAYPYTRGCTLLAMPLLPPELAIRPVHEILLELARPEAREALRREWFPQIDQKPSLGPDWPTMITLGHIRAPEYAWAHGLTIAEGAARAGVDTIDFALDLLLASRLEVNAIMAVRYARPVEELGRILSHERHVGGSDGIFVGAHPHPRAHGTFARYLREFVREHGFYTWTAAVAHLATRPVDTFELGERGRLAPGQIADIIVVDGAAVADHATYEAPLALATGIDDVFVAGRPVLRDGQLTSELAGRGLRRVPIGR</sequence>
<evidence type="ECO:0000313" key="6">
    <source>
        <dbReference type="Proteomes" id="UP000199639"/>
    </source>
</evidence>
<dbReference type="SUPFAM" id="SSF51338">
    <property type="entry name" value="Composite domain of metallo-dependent hydrolases"/>
    <property type="match status" value="1"/>
</dbReference>
<feature type="domain" description="Amidohydrolase 3" evidence="3">
    <location>
        <begin position="46"/>
        <end position="247"/>
    </location>
</feature>
<dbReference type="Pfam" id="PF07969">
    <property type="entry name" value="Amidohydro_3"/>
    <property type="match status" value="2"/>
</dbReference>
<dbReference type="PANTHER" id="PTHR11113:SF14">
    <property type="entry name" value="N-ACETYLGLUCOSAMINE-6-PHOSPHATE DEACETYLASE"/>
    <property type="match status" value="1"/>
</dbReference>
<evidence type="ECO:0000313" key="7">
    <source>
        <dbReference type="Proteomes" id="UP000298252"/>
    </source>
</evidence>
<dbReference type="GO" id="GO:0006046">
    <property type="term" value="P:N-acetylglucosamine catabolic process"/>
    <property type="evidence" value="ECO:0007669"/>
    <property type="project" value="TreeGrafter"/>
</dbReference>
<dbReference type="PANTHER" id="PTHR11113">
    <property type="entry name" value="N-ACETYLGLUCOSAMINE-6-PHOSPHATE DEACETYLASE"/>
    <property type="match status" value="1"/>
</dbReference>
<dbReference type="Proteomes" id="UP000298252">
    <property type="component" value="Unassembled WGS sequence"/>
</dbReference>
<evidence type="ECO:0000259" key="3">
    <source>
        <dbReference type="Pfam" id="PF07969"/>
    </source>
</evidence>
<dbReference type="Proteomes" id="UP000199639">
    <property type="component" value="Unassembled WGS sequence"/>
</dbReference>
<reference evidence="5 7" key="2">
    <citation type="submission" date="2019-03" db="EMBL/GenBank/DDBJ databases">
        <title>Genomics of glacier-inhabiting Cryobacterium strains.</title>
        <authorList>
            <person name="Liu Q."/>
            <person name="Xin Y.-H."/>
        </authorList>
    </citation>
    <scope>NUCLEOTIDE SEQUENCE [LARGE SCALE GENOMIC DNA]</scope>
    <source>
        <strain evidence="5 7">Hh8</strain>
    </source>
</reference>
<dbReference type="AlphaFoldDB" id="A0A4R8V3F0"/>
<proteinExistence type="inferred from homology"/>
<evidence type="ECO:0000256" key="2">
    <source>
        <dbReference type="ARBA" id="ARBA00022801"/>
    </source>
</evidence>
<dbReference type="RefSeq" id="WP_092340276.1">
    <property type="nucleotide sequence ID" value="NZ_FNIB01000005.1"/>
</dbReference>
<keyword evidence="7" id="KW-1185">Reference proteome</keyword>
<dbReference type="Gene3D" id="3.20.20.140">
    <property type="entry name" value="Metal-dependent hydrolases"/>
    <property type="match status" value="2"/>
</dbReference>
<dbReference type="SUPFAM" id="SSF51556">
    <property type="entry name" value="Metallo-dependent hydrolases"/>
    <property type="match status" value="1"/>
</dbReference>
<dbReference type="InterPro" id="IPR013108">
    <property type="entry name" value="Amidohydro_3"/>
</dbReference>
<feature type="domain" description="Amidohydrolase 3" evidence="3">
    <location>
        <begin position="384"/>
        <end position="503"/>
    </location>
</feature>
<gene>
    <name evidence="5" type="ORF">E3O21_09755</name>
    <name evidence="4" type="ORF">SAMN05216368_10566</name>
</gene>
<dbReference type="EMBL" id="SOFD01000025">
    <property type="protein sequence ID" value="TFB77170.1"/>
    <property type="molecule type" value="Genomic_DNA"/>
</dbReference>
<accession>A0A4R8V3F0</accession>
<evidence type="ECO:0000313" key="5">
    <source>
        <dbReference type="EMBL" id="TFB77170.1"/>
    </source>
</evidence>
<dbReference type="EMBL" id="FNIB01000005">
    <property type="protein sequence ID" value="SDN37230.1"/>
    <property type="molecule type" value="Genomic_DNA"/>
</dbReference>
<dbReference type="InterPro" id="IPR032466">
    <property type="entry name" value="Metal_Hydrolase"/>
</dbReference>
<dbReference type="STRING" id="1424659.SAMN05216368_10566"/>
<reference evidence="4 6" key="1">
    <citation type="submission" date="2016-10" db="EMBL/GenBank/DDBJ databases">
        <authorList>
            <person name="Varghese N."/>
            <person name="Submissions S."/>
        </authorList>
    </citation>
    <scope>NUCLEOTIDE SEQUENCE [LARGE SCALE GENOMIC DNA]</scope>
    <source>
        <strain evidence="4 6">CGMCC 1.11215</strain>
    </source>
</reference>